<evidence type="ECO:0000256" key="1">
    <source>
        <dbReference type="ARBA" id="ARBA00004141"/>
    </source>
</evidence>
<keyword evidence="2 6" id="KW-0812">Transmembrane</keyword>
<accession>A0A1Q3FMH6</accession>
<dbReference type="Pfam" id="PF00083">
    <property type="entry name" value="Sugar_tr"/>
    <property type="match status" value="1"/>
</dbReference>
<feature type="transmembrane region" description="Helical" evidence="6">
    <location>
        <begin position="521"/>
        <end position="542"/>
    </location>
</feature>
<feature type="transmembrane region" description="Helical" evidence="6">
    <location>
        <begin position="488"/>
        <end position="509"/>
    </location>
</feature>
<dbReference type="GO" id="GO:0022857">
    <property type="term" value="F:transmembrane transporter activity"/>
    <property type="evidence" value="ECO:0007669"/>
    <property type="project" value="InterPro"/>
</dbReference>
<feature type="transmembrane region" description="Helical" evidence="6">
    <location>
        <begin position="308"/>
        <end position="327"/>
    </location>
</feature>
<evidence type="ECO:0000256" key="3">
    <source>
        <dbReference type="ARBA" id="ARBA00022989"/>
    </source>
</evidence>
<evidence type="ECO:0000256" key="4">
    <source>
        <dbReference type="ARBA" id="ARBA00023136"/>
    </source>
</evidence>
<dbReference type="AlphaFoldDB" id="A0A1Q3FMH6"/>
<dbReference type="SUPFAM" id="SSF103473">
    <property type="entry name" value="MFS general substrate transporter"/>
    <property type="match status" value="1"/>
</dbReference>
<dbReference type="Gene3D" id="1.20.1250.20">
    <property type="entry name" value="MFS general substrate transporter like domains"/>
    <property type="match status" value="1"/>
</dbReference>
<feature type="transmembrane region" description="Helical" evidence="6">
    <location>
        <begin position="465"/>
        <end position="482"/>
    </location>
</feature>
<feature type="transmembrane region" description="Helical" evidence="6">
    <location>
        <begin position="405"/>
        <end position="423"/>
    </location>
</feature>
<evidence type="ECO:0000313" key="8">
    <source>
        <dbReference type="EMBL" id="JAV28686.1"/>
    </source>
</evidence>
<evidence type="ECO:0000256" key="6">
    <source>
        <dbReference type="SAM" id="Phobius"/>
    </source>
</evidence>
<dbReference type="GO" id="GO:0016020">
    <property type="term" value="C:membrane"/>
    <property type="evidence" value="ECO:0007669"/>
    <property type="project" value="UniProtKB-SubCell"/>
</dbReference>
<dbReference type="PANTHER" id="PTHR24064">
    <property type="entry name" value="SOLUTE CARRIER FAMILY 22 MEMBER"/>
    <property type="match status" value="1"/>
</dbReference>
<evidence type="ECO:0000256" key="5">
    <source>
        <dbReference type="SAM" id="MobiDB-lite"/>
    </source>
</evidence>
<feature type="transmembrane region" description="Helical" evidence="6">
    <location>
        <begin position="61"/>
        <end position="87"/>
    </location>
</feature>
<dbReference type="CDD" id="cd17317">
    <property type="entry name" value="MFS_SLC22"/>
    <property type="match status" value="1"/>
</dbReference>
<feature type="domain" description="Major facilitator superfamily (MFS) profile" evidence="7">
    <location>
        <begin position="111"/>
        <end position="575"/>
    </location>
</feature>
<comment type="subcellular location">
    <subcellularLocation>
        <location evidence="1">Membrane</location>
        <topology evidence="1">Multi-pass membrane protein</topology>
    </subcellularLocation>
</comment>
<protein>
    <submittedName>
        <fullName evidence="8">Putative cation transport protein</fullName>
    </submittedName>
</protein>
<reference evidence="8" key="1">
    <citation type="submission" date="2017-01" db="EMBL/GenBank/DDBJ databases">
        <title>A deep insight into the sialotranscriptome of adult male and female Cluex tarsalis mosquitoes.</title>
        <authorList>
            <person name="Ribeiro J.M."/>
            <person name="Moreira F."/>
            <person name="Bernard K.A."/>
            <person name="Calvo E."/>
        </authorList>
    </citation>
    <scope>NUCLEOTIDE SEQUENCE</scope>
    <source>
        <strain evidence="8">Kern County</strain>
        <tissue evidence="8">Salivary glands</tissue>
    </source>
</reference>
<feature type="compositionally biased region" description="Basic and acidic residues" evidence="5">
    <location>
        <begin position="1"/>
        <end position="11"/>
    </location>
</feature>
<proteinExistence type="predicted"/>
<evidence type="ECO:0000259" key="7">
    <source>
        <dbReference type="PROSITE" id="PS50850"/>
    </source>
</evidence>
<feature type="transmembrane region" description="Helical" evidence="6">
    <location>
        <begin position="282"/>
        <end position="302"/>
    </location>
</feature>
<dbReference type="PROSITE" id="PS50850">
    <property type="entry name" value="MFS"/>
    <property type="match status" value="1"/>
</dbReference>
<feature type="transmembrane region" description="Helical" evidence="6">
    <location>
        <begin position="223"/>
        <end position="245"/>
    </location>
</feature>
<feature type="transmembrane region" description="Helical" evidence="6">
    <location>
        <begin position="251"/>
        <end position="270"/>
    </location>
</feature>
<dbReference type="EMBL" id="GFDL01006359">
    <property type="protein sequence ID" value="JAV28686.1"/>
    <property type="molecule type" value="Transcribed_RNA"/>
</dbReference>
<feature type="transmembrane region" description="Helical" evidence="6">
    <location>
        <begin position="548"/>
        <end position="570"/>
    </location>
</feature>
<name>A0A1Q3FMH6_CULTA</name>
<feature type="transmembrane region" description="Helical" evidence="6">
    <location>
        <begin position="435"/>
        <end position="458"/>
    </location>
</feature>
<evidence type="ECO:0000256" key="2">
    <source>
        <dbReference type="ARBA" id="ARBA00022692"/>
    </source>
</evidence>
<dbReference type="InterPro" id="IPR005828">
    <property type="entry name" value="MFS_sugar_transport-like"/>
</dbReference>
<feature type="region of interest" description="Disordered" evidence="5">
    <location>
        <begin position="1"/>
        <end position="28"/>
    </location>
</feature>
<dbReference type="InterPro" id="IPR036259">
    <property type="entry name" value="MFS_trans_sf"/>
</dbReference>
<organism evidence="8">
    <name type="scientific">Culex tarsalis</name>
    <name type="common">Encephalitis mosquito</name>
    <dbReference type="NCBI Taxonomy" id="7177"/>
    <lineage>
        <taxon>Eukaryota</taxon>
        <taxon>Metazoa</taxon>
        <taxon>Ecdysozoa</taxon>
        <taxon>Arthropoda</taxon>
        <taxon>Hexapoda</taxon>
        <taxon>Insecta</taxon>
        <taxon>Pterygota</taxon>
        <taxon>Neoptera</taxon>
        <taxon>Endopterygota</taxon>
        <taxon>Diptera</taxon>
        <taxon>Nematocera</taxon>
        <taxon>Culicoidea</taxon>
        <taxon>Culicidae</taxon>
        <taxon>Culicinae</taxon>
        <taxon>Culicini</taxon>
        <taxon>Culex</taxon>
        <taxon>Culex</taxon>
    </lineage>
</organism>
<keyword evidence="3 6" id="KW-1133">Transmembrane helix</keyword>
<sequence length="598" mass="65867">MSGDEIKKDAPEPVENGNAPVPEDPEQQLNGKMHTLEAGTGPGDLKQLILDGLEKKSNGSLWLWLMFILCLTPNILNGFHVSSYVFLSQMPANYYCVMPELLANGWTHDEIRNISTTGGLTRNGTCTVLDWDYARFANMNYVDALAFTSGASSRPGERTCLGVPGFQMHYEQPAGYSIVPEWDLICERTAYRSTVQVALSIGKFFGASTFGILSDKYGRKSSFTIAAILYIVSGVLTTFSPVYILLLLGRIGLGASASGVFYPPFALLTENVGVRHRSWMSIAFNFSYPIGMLILAAAAYYIKPWRDLSLALTIPSFLLVIHLFFLVESPRWLLSKGRERRAYRMVFGRKAPAELCNSSDKELSPEELAAAKDVPEAKVPLAVRIKRSCSEFTKLYGTPTLCRRALICHFTWCVTSLCYYVTALNADNFAANRNVYVATTGTVDIISYILSMVVLAYFGRKSTSFCLFLYAGICLLVVLAIPKENTTLIVTLAMLGRLGISAVYAVVTLHTAEMFPTEIRNTALGICSTMAHVGSMAAPYIVDLLGQLAWWIPSTICGTAVLLAALFTLMHPETKSVALKDHAKQEVEPTPDREPMKQ</sequence>
<keyword evidence="4 6" id="KW-0472">Membrane</keyword>
<dbReference type="InterPro" id="IPR020846">
    <property type="entry name" value="MFS_dom"/>
</dbReference>